<proteinExistence type="predicted"/>
<accession>A0ABW2CNB9</accession>
<evidence type="ECO:0000313" key="2">
    <source>
        <dbReference type="Proteomes" id="UP001596380"/>
    </source>
</evidence>
<organism evidence="1 2">
    <name type="scientific">Actinomadura yumaensis</name>
    <dbReference type="NCBI Taxonomy" id="111807"/>
    <lineage>
        <taxon>Bacteria</taxon>
        <taxon>Bacillati</taxon>
        <taxon>Actinomycetota</taxon>
        <taxon>Actinomycetes</taxon>
        <taxon>Streptosporangiales</taxon>
        <taxon>Thermomonosporaceae</taxon>
        <taxon>Actinomadura</taxon>
    </lineage>
</organism>
<dbReference type="EMBL" id="JBHSXS010000018">
    <property type="protein sequence ID" value="MFC6883294.1"/>
    <property type="molecule type" value="Genomic_DNA"/>
</dbReference>
<protein>
    <recommendedName>
        <fullName evidence="3">DUF1579 domain-containing protein</fullName>
    </recommendedName>
</protein>
<name>A0ABW2CNB9_9ACTN</name>
<dbReference type="PROSITE" id="PS51318">
    <property type="entry name" value="TAT"/>
    <property type="match status" value="1"/>
</dbReference>
<keyword evidence="2" id="KW-1185">Reference proteome</keyword>
<evidence type="ECO:0008006" key="3">
    <source>
        <dbReference type="Google" id="ProtNLM"/>
    </source>
</evidence>
<sequence>MTSDIGRRNLIGKGLPAAGAVALLGTALAPGRASAEEAGTGLRLHPLVGTWTTVTTIEGSTRPPEEGMFAYNADGILSGTDASRVTGFGTWKATGPASFAVEYRHYVVQNDAIGGTVVVTMTGTVTSATSFTESGEAKLVAPDGTVILTHKAKSVGTRFGFAPPRIGRA</sequence>
<dbReference type="RefSeq" id="WP_160822479.1">
    <property type="nucleotide sequence ID" value="NZ_JBHSXE010000001.1"/>
</dbReference>
<reference evidence="2" key="1">
    <citation type="journal article" date="2019" name="Int. J. Syst. Evol. Microbiol.">
        <title>The Global Catalogue of Microorganisms (GCM) 10K type strain sequencing project: providing services to taxonomists for standard genome sequencing and annotation.</title>
        <authorList>
            <consortium name="The Broad Institute Genomics Platform"/>
            <consortium name="The Broad Institute Genome Sequencing Center for Infectious Disease"/>
            <person name="Wu L."/>
            <person name="Ma J."/>
        </authorList>
    </citation>
    <scope>NUCLEOTIDE SEQUENCE [LARGE SCALE GENOMIC DNA]</scope>
    <source>
        <strain evidence="2">JCM 3369</strain>
    </source>
</reference>
<comment type="caution">
    <text evidence="1">The sequence shown here is derived from an EMBL/GenBank/DDBJ whole genome shotgun (WGS) entry which is preliminary data.</text>
</comment>
<dbReference type="InterPro" id="IPR006311">
    <property type="entry name" value="TAT_signal"/>
</dbReference>
<gene>
    <name evidence="1" type="ORF">ACFQKB_26295</name>
</gene>
<dbReference type="Proteomes" id="UP001596380">
    <property type="component" value="Unassembled WGS sequence"/>
</dbReference>
<evidence type="ECO:0000313" key="1">
    <source>
        <dbReference type="EMBL" id="MFC6883294.1"/>
    </source>
</evidence>